<dbReference type="GO" id="GO:0006999">
    <property type="term" value="P:nuclear pore organization"/>
    <property type="evidence" value="ECO:0007669"/>
    <property type="project" value="TreeGrafter"/>
</dbReference>
<evidence type="ECO:0000256" key="3">
    <source>
        <dbReference type="ARBA" id="ARBA00023242"/>
    </source>
</evidence>
<dbReference type="AlphaFoldDB" id="A0A1S8WYY2"/>
<evidence type="ECO:0000256" key="2">
    <source>
        <dbReference type="ARBA" id="ARBA00022448"/>
    </source>
</evidence>
<evidence type="ECO:0000313" key="6">
    <source>
        <dbReference type="EMBL" id="OON19635.1"/>
    </source>
</evidence>
<evidence type="ECO:0000256" key="1">
    <source>
        <dbReference type="ARBA" id="ARBA00004123"/>
    </source>
</evidence>
<dbReference type="PANTHER" id="PTHR13000:SF0">
    <property type="entry name" value="NUCLEOPORIN P54"/>
    <property type="match status" value="1"/>
</dbReference>
<dbReference type="InterPro" id="IPR024864">
    <property type="entry name" value="Nup54/Nup57/Nup44"/>
</dbReference>
<evidence type="ECO:0000256" key="4">
    <source>
        <dbReference type="SAM" id="MobiDB-lite"/>
    </source>
</evidence>
<dbReference type="Gene3D" id="1.20.5.490">
    <property type="entry name" value="Single helix bin"/>
    <property type="match status" value="1"/>
</dbReference>
<proteinExistence type="predicted"/>
<protein>
    <recommendedName>
        <fullName evidence="5">Nucleoporin Nup54 alpha-helical domain-containing protein</fullName>
    </recommendedName>
</protein>
<accession>A0A1S8WYY2</accession>
<sequence>MSLFGTQKLFGGTQSSPFGSTPSTSTAQPGFGFSTGSAAPTSLGTFTFGTSSAAGTSGLFQPAVQKTTASTNLFGLGTGTSPFSTFGANVSKPATSLFSFSAPSTQQATGFFGPQSSLGSTLKPIQPVTGSLFQTPGDERDAIIARWNQLQAMWGTGTGYSAHGIATYTPDNTFARFKAVVYNALPTSTDADGLVCIYLARSFSEVLPQRQALQDTLFRLLGGRPNLQLTVEEIRPCVDQENHTEVILKVIERQPAGHITNIGASDLERYLSSPTVAPQLQSQLCAYKLTSEVRPSPAQLAAYKENPPAGIDRLIWHQACIDNPFPDRTIPVPLIGFTDLRRRKLDQIAFSRQQSSVLKQIGDLVEELKTGQLTLHQKIAQLKRKQIEISHRVLKVLRRQEVHRRAGFAISADEETLRCGLERIWTELTSPRGLRVRFQEVSASVKTNSENTGNSDKENFASGDRAAALSSCGIDEQLNWNLDADSWAELKEYLFQRQSGIRELQHLLTEMSATVKIMEENPALTKPPGSALPLLLRSTPNKVSFALNTRAR</sequence>
<feature type="domain" description="Nucleoporin Nup54 alpha-helical" evidence="5">
    <location>
        <begin position="307"/>
        <end position="443"/>
    </location>
</feature>
<feature type="compositionally biased region" description="Low complexity" evidence="4">
    <location>
        <begin position="13"/>
        <end position="26"/>
    </location>
</feature>
<dbReference type="InterPro" id="IPR025712">
    <property type="entry name" value="Nup54_alpha-helical_dom"/>
</dbReference>
<dbReference type="GO" id="GO:0036228">
    <property type="term" value="P:protein localization to nuclear inner membrane"/>
    <property type="evidence" value="ECO:0007669"/>
    <property type="project" value="TreeGrafter"/>
</dbReference>
<feature type="region of interest" description="Disordered" evidence="4">
    <location>
        <begin position="13"/>
        <end position="33"/>
    </location>
</feature>
<dbReference type="Pfam" id="PF13874">
    <property type="entry name" value="Nup54"/>
    <property type="match status" value="1"/>
</dbReference>
<dbReference type="EMBL" id="KV893152">
    <property type="protein sequence ID" value="OON19635.1"/>
    <property type="molecule type" value="Genomic_DNA"/>
</dbReference>
<evidence type="ECO:0000313" key="7">
    <source>
        <dbReference type="Proteomes" id="UP000243686"/>
    </source>
</evidence>
<comment type="subcellular location">
    <subcellularLocation>
        <location evidence="1">Nucleus</location>
    </subcellularLocation>
</comment>
<dbReference type="GO" id="GO:0044613">
    <property type="term" value="C:nuclear pore central transport channel"/>
    <property type="evidence" value="ECO:0007669"/>
    <property type="project" value="TreeGrafter"/>
</dbReference>
<dbReference type="GO" id="GO:0017056">
    <property type="term" value="F:structural constituent of nuclear pore"/>
    <property type="evidence" value="ECO:0007669"/>
    <property type="project" value="TreeGrafter"/>
</dbReference>
<dbReference type="Proteomes" id="UP000243686">
    <property type="component" value="Unassembled WGS sequence"/>
</dbReference>
<reference evidence="6 7" key="1">
    <citation type="submission" date="2015-03" db="EMBL/GenBank/DDBJ databases">
        <title>Draft genome of the nematode, Opisthorchis viverrini.</title>
        <authorList>
            <person name="Mitreva M."/>
        </authorList>
    </citation>
    <scope>NUCLEOTIDE SEQUENCE [LARGE SCALE GENOMIC DNA]</scope>
    <source>
        <strain evidence="6">Khon Kaen</strain>
    </source>
</reference>
<dbReference type="PANTHER" id="PTHR13000">
    <property type="entry name" value="NUCLEOPORIN P54"/>
    <property type="match status" value="1"/>
</dbReference>
<evidence type="ECO:0000259" key="5">
    <source>
        <dbReference type="Pfam" id="PF13874"/>
    </source>
</evidence>
<keyword evidence="7" id="KW-1185">Reference proteome</keyword>
<keyword evidence="2" id="KW-0813">Transport</keyword>
<gene>
    <name evidence="6" type="ORF">X801_04494</name>
</gene>
<organism evidence="6 7">
    <name type="scientific">Opisthorchis viverrini</name>
    <name type="common">Southeast Asian liver fluke</name>
    <dbReference type="NCBI Taxonomy" id="6198"/>
    <lineage>
        <taxon>Eukaryota</taxon>
        <taxon>Metazoa</taxon>
        <taxon>Spiralia</taxon>
        <taxon>Lophotrochozoa</taxon>
        <taxon>Platyhelminthes</taxon>
        <taxon>Trematoda</taxon>
        <taxon>Digenea</taxon>
        <taxon>Opisthorchiida</taxon>
        <taxon>Opisthorchiata</taxon>
        <taxon>Opisthorchiidae</taxon>
        <taxon>Opisthorchis</taxon>
    </lineage>
</organism>
<name>A0A1S8WYY2_OPIVI</name>
<dbReference type="GO" id="GO:0006607">
    <property type="term" value="P:NLS-bearing protein import into nucleus"/>
    <property type="evidence" value="ECO:0007669"/>
    <property type="project" value="TreeGrafter"/>
</dbReference>
<keyword evidence="3" id="KW-0539">Nucleus</keyword>